<reference evidence="3" key="1">
    <citation type="submission" date="2009-07" db="EMBL/GenBank/DDBJ databases">
        <authorList>
            <person name="Weinstock G."/>
            <person name="Sodergren E."/>
            <person name="Clifton S."/>
            <person name="Fulton L."/>
            <person name="Fulton B."/>
            <person name="Courtney L."/>
            <person name="Fronick C."/>
            <person name="Harrison M."/>
            <person name="Strong C."/>
            <person name="Farmer C."/>
            <person name="Delahaunty K."/>
            <person name="Markovic C."/>
            <person name="Hall O."/>
            <person name="Minx P."/>
            <person name="Tomlinson C."/>
            <person name="Mitreva M."/>
            <person name="Nelson J."/>
            <person name="Hou S."/>
            <person name="Wollam A."/>
            <person name="Pepin K.H."/>
            <person name="Johnson M."/>
            <person name="Bhonagiri V."/>
            <person name="Nash W.E."/>
            <person name="Warren W."/>
            <person name="Chinwalla A."/>
            <person name="Mardis E.R."/>
            <person name="Wilson R.K."/>
        </authorList>
    </citation>
    <scope>NUCLEOTIDE SEQUENCE [LARGE SCALE GENOMIC DNA]</scope>
    <source>
        <strain evidence="3">ATCC 29256</strain>
    </source>
</reference>
<feature type="coiled-coil region" evidence="1">
    <location>
        <begin position="1"/>
        <end position="49"/>
    </location>
</feature>
<dbReference type="InterPro" id="IPR018769">
    <property type="entry name" value="VgrG2_DUF2345"/>
</dbReference>
<keyword evidence="1" id="KW-0175">Coiled coil</keyword>
<sequence>MDDAISQLEQALSLAKSLNKAAQTANNHHTDEETQRGRLKDALKDLKEAGLIQTAPAGIATATQQSQLHTANENIHLVSGNHTDISAGQSLTAHAVESLNLFAQSSGIKVQANQGKVEVQAQNDELQLNALKDATLTSSAGKITIAAKEEILITCKGAYIKLANGEVEIGSPKLVRVKAPLEVTAAQGVYEMFNSENIRGEINLEYVDIYGNVPNGEPISLVSKQGDKRAINLDQFGKGKLKNLDFNMLTLTQPKREDK</sequence>
<dbReference type="EMBL" id="ACKO02000039">
    <property type="protein sequence ID" value="EET42709.1"/>
    <property type="molecule type" value="Genomic_DNA"/>
</dbReference>
<dbReference type="Proteomes" id="UP000005365">
    <property type="component" value="Unassembled WGS sequence"/>
</dbReference>
<dbReference type="eggNOG" id="COG4253">
    <property type="taxonomic scope" value="Bacteria"/>
</dbReference>
<feature type="domain" description="DUF2345" evidence="2">
    <location>
        <begin position="41"/>
        <end position="179"/>
    </location>
</feature>
<evidence type="ECO:0000313" key="4">
    <source>
        <dbReference type="Proteomes" id="UP000005365"/>
    </source>
</evidence>
<organism evidence="3 4">
    <name type="scientific">Neisseria sicca ATCC 29256</name>
    <dbReference type="NCBI Taxonomy" id="547045"/>
    <lineage>
        <taxon>Bacteria</taxon>
        <taxon>Pseudomonadati</taxon>
        <taxon>Pseudomonadota</taxon>
        <taxon>Betaproteobacteria</taxon>
        <taxon>Neisseriales</taxon>
        <taxon>Neisseriaceae</taxon>
        <taxon>Neisseria</taxon>
    </lineage>
</organism>
<accession>C6MAE5</accession>
<proteinExistence type="predicted"/>
<evidence type="ECO:0000313" key="3">
    <source>
        <dbReference type="EMBL" id="EET42709.1"/>
    </source>
</evidence>
<evidence type="ECO:0000256" key="1">
    <source>
        <dbReference type="SAM" id="Coils"/>
    </source>
</evidence>
<protein>
    <recommendedName>
        <fullName evidence="2">DUF2345 domain-containing protein</fullName>
    </recommendedName>
</protein>
<dbReference type="STRING" id="490.A6J88_09980"/>
<name>C6MAE5_NEISI</name>
<gene>
    <name evidence="3" type="ORF">NEISICOT_03527</name>
</gene>
<dbReference type="AlphaFoldDB" id="C6MAE5"/>
<keyword evidence="4" id="KW-1185">Reference proteome</keyword>
<evidence type="ECO:0000259" key="2">
    <source>
        <dbReference type="Pfam" id="PF10106"/>
    </source>
</evidence>
<comment type="caution">
    <text evidence="3">The sequence shown here is derived from an EMBL/GenBank/DDBJ whole genome shotgun (WGS) entry which is preliminary data.</text>
</comment>
<dbReference type="Pfam" id="PF10106">
    <property type="entry name" value="DUF2345"/>
    <property type="match status" value="1"/>
</dbReference>